<accession>A0A939PFK2</accession>
<evidence type="ECO:0000256" key="4">
    <source>
        <dbReference type="ARBA" id="ARBA00022485"/>
    </source>
</evidence>
<evidence type="ECO:0000256" key="6">
    <source>
        <dbReference type="ARBA" id="ARBA00022723"/>
    </source>
</evidence>
<feature type="compositionally biased region" description="Pro residues" evidence="16">
    <location>
        <begin position="191"/>
        <end position="201"/>
    </location>
</feature>
<dbReference type="GO" id="GO:0009060">
    <property type="term" value="P:aerobic respiration"/>
    <property type="evidence" value="ECO:0007669"/>
    <property type="project" value="TreeGrafter"/>
</dbReference>
<dbReference type="InterPro" id="IPR006137">
    <property type="entry name" value="NADH_UbQ_OxRdtase-like_20kDa"/>
</dbReference>
<keyword evidence="11 14" id="KW-0472">Membrane</keyword>
<evidence type="ECO:0000256" key="10">
    <source>
        <dbReference type="ARBA" id="ARBA00023027"/>
    </source>
</evidence>
<gene>
    <name evidence="14" type="primary">nuoB</name>
    <name evidence="18" type="ORF">J4573_30110</name>
</gene>
<reference evidence="18" key="1">
    <citation type="submission" date="2021-03" db="EMBL/GenBank/DDBJ databases">
        <authorList>
            <person name="Kanchanasin P."/>
            <person name="Saeng-In P."/>
            <person name="Phongsopitanun W."/>
            <person name="Yuki M."/>
            <person name="Kudo T."/>
            <person name="Ohkuma M."/>
            <person name="Tanasupawat S."/>
        </authorList>
    </citation>
    <scope>NUCLEOTIDE SEQUENCE</scope>
    <source>
        <strain evidence="18">GKU 128</strain>
    </source>
</reference>
<dbReference type="AlphaFoldDB" id="A0A939PFK2"/>
<keyword evidence="2 14" id="KW-0813">Transport</keyword>
<comment type="subunit">
    <text evidence="13 14">NDH-1 is composed of 14 different subunits. Subunits NuoB, C, D, E, F, and G constitute the peripheral sector of the complex.</text>
</comment>
<evidence type="ECO:0000256" key="1">
    <source>
        <dbReference type="ARBA" id="ARBA00009173"/>
    </source>
</evidence>
<comment type="similarity">
    <text evidence="1 14 15">Belongs to the complex I 20 kDa subunit family.</text>
</comment>
<feature type="region of interest" description="Disordered" evidence="16">
    <location>
        <begin position="163"/>
        <end position="371"/>
    </location>
</feature>
<evidence type="ECO:0000256" key="7">
    <source>
        <dbReference type="ARBA" id="ARBA00022967"/>
    </source>
</evidence>
<evidence type="ECO:0000313" key="18">
    <source>
        <dbReference type="EMBL" id="MBO2451378.1"/>
    </source>
</evidence>
<dbReference type="FunFam" id="3.40.50.12280:FF:000002">
    <property type="entry name" value="NADH-quinone oxidoreductase subunit B"/>
    <property type="match status" value="1"/>
</dbReference>
<comment type="caution">
    <text evidence="18">The sequence shown here is derived from an EMBL/GenBank/DDBJ whole genome shotgun (WGS) entry which is preliminary data.</text>
</comment>
<dbReference type="PANTHER" id="PTHR11995">
    <property type="entry name" value="NADH DEHYDROGENASE"/>
    <property type="match status" value="1"/>
</dbReference>
<keyword evidence="5 14" id="KW-0874">Quinone</keyword>
<keyword evidence="4 14" id="KW-0004">4Fe-4S</keyword>
<feature type="compositionally biased region" description="Pro residues" evidence="16">
    <location>
        <begin position="225"/>
        <end position="234"/>
    </location>
</feature>
<keyword evidence="6 14" id="KW-0479">Metal-binding</keyword>
<sequence>MSTVDLPPPAIGPLSRLAPKPVKFVLNWGRRYSLWVFNFGLACCAIEFIATSMSRHDFIRLGVIPFAPGPRQADLMVVSGTVSDKMAPAVKRLYEQMPEPKYVISFGACSNCGGPYWDSYCVTKGVDQIIPVDVYVPGCPPRPEALLHGIIRLQEKIAAESLGDRYGNGGEPVAPPPPPRPLSATVLRRPIQPPPDVPPAGPEDETRPVEALPEENVAADEAEPAAPPAEPAPEAPEVAEVAEPTGGPQDVTMPVTALPEEAAPAPAAEPAEPKGGPQDVTLPVSAIPEETPAPEPAPPPDSPSAGAEDVTRPVEALPDDTPDATRPLESDEARGGEHGEHSGDAVGRLRRRKPAEHDPSIIPGLTDEDEE</sequence>
<proteinExistence type="inferred from homology"/>
<feature type="compositionally biased region" description="Low complexity" evidence="16">
    <location>
        <begin position="259"/>
        <end position="270"/>
    </location>
</feature>
<dbReference type="GO" id="GO:0005886">
    <property type="term" value="C:plasma membrane"/>
    <property type="evidence" value="ECO:0007669"/>
    <property type="project" value="UniProtKB-SubCell"/>
</dbReference>
<keyword evidence="19" id="KW-1185">Reference proteome</keyword>
<evidence type="ECO:0000256" key="5">
    <source>
        <dbReference type="ARBA" id="ARBA00022719"/>
    </source>
</evidence>
<dbReference type="GO" id="GO:0050136">
    <property type="term" value="F:NADH dehydrogenase (quinone) (non-electrogenic) activity"/>
    <property type="evidence" value="ECO:0007669"/>
    <property type="project" value="UniProtKB-UniRule"/>
</dbReference>
<feature type="binding site" evidence="14">
    <location>
        <position position="109"/>
    </location>
    <ligand>
        <name>[4Fe-4S] cluster</name>
        <dbReference type="ChEBI" id="CHEBI:49883"/>
    </ligand>
</feature>
<evidence type="ECO:0000256" key="16">
    <source>
        <dbReference type="SAM" id="MobiDB-lite"/>
    </source>
</evidence>
<evidence type="ECO:0000256" key="14">
    <source>
        <dbReference type="HAMAP-Rule" id="MF_01356"/>
    </source>
</evidence>
<feature type="compositionally biased region" description="Basic and acidic residues" evidence="16">
    <location>
        <begin position="326"/>
        <end position="343"/>
    </location>
</feature>
<comment type="cofactor">
    <cofactor evidence="14">
        <name>[4Fe-4S] cluster</name>
        <dbReference type="ChEBI" id="CHEBI:49883"/>
    </cofactor>
    <text evidence="14">Binds 1 [4Fe-4S] cluster.</text>
</comment>
<dbReference type="InterPro" id="IPR006138">
    <property type="entry name" value="NADH_UQ_OxRdtase_20Kd_su"/>
</dbReference>
<evidence type="ECO:0000256" key="11">
    <source>
        <dbReference type="ARBA" id="ARBA00023136"/>
    </source>
</evidence>
<name>A0A939PFK2_9ACTN</name>
<evidence type="ECO:0000256" key="15">
    <source>
        <dbReference type="RuleBase" id="RU004464"/>
    </source>
</evidence>
<feature type="binding site" evidence="14">
    <location>
        <position position="44"/>
    </location>
    <ligand>
        <name>[4Fe-4S] cluster</name>
        <dbReference type="ChEBI" id="CHEBI:49883"/>
    </ligand>
</feature>
<dbReference type="NCBIfam" id="TIGR01957">
    <property type="entry name" value="nuoB_fam"/>
    <property type="match status" value="1"/>
</dbReference>
<keyword evidence="10 14" id="KW-0520">NAD</keyword>
<dbReference type="EC" id="7.1.1.-" evidence="14"/>
<feature type="binding site" evidence="14">
    <location>
        <position position="139"/>
    </location>
    <ligand>
        <name>[4Fe-4S] cluster</name>
        <dbReference type="ChEBI" id="CHEBI:49883"/>
    </ligand>
</feature>
<comment type="catalytic activity">
    <reaction evidence="14">
        <text>a quinone + NADH + 5 H(+)(in) = a quinol + NAD(+) + 4 H(+)(out)</text>
        <dbReference type="Rhea" id="RHEA:57888"/>
        <dbReference type="ChEBI" id="CHEBI:15378"/>
        <dbReference type="ChEBI" id="CHEBI:24646"/>
        <dbReference type="ChEBI" id="CHEBI:57540"/>
        <dbReference type="ChEBI" id="CHEBI:57945"/>
        <dbReference type="ChEBI" id="CHEBI:132124"/>
    </reaction>
</comment>
<evidence type="ECO:0000259" key="17">
    <source>
        <dbReference type="Pfam" id="PF01058"/>
    </source>
</evidence>
<dbReference type="SUPFAM" id="SSF56770">
    <property type="entry name" value="HydA/Nqo6-like"/>
    <property type="match status" value="1"/>
</dbReference>
<dbReference type="GO" id="GO:0045271">
    <property type="term" value="C:respiratory chain complex I"/>
    <property type="evidence" value="ECO:0007669"/>
    <property type="project" value="TreeGrafter"/>
</dbReference>
<feature type="binding site" evidence="14">
    <location>
        <position position="43"/>
    </location>
    <ligand>
        <name>[4Fe-4S] cluster</name>
        <dbReference type="ChEBI" id="CHEBI:49883"/>
    </ligand>
</feature>
<protein>
    <recommendedName>
        <fullName evidence="14">NADH-quinone oxidoreductase subunit B</fullName>
        <ecNumber evidence="14">7.1.1.-</ecNumber>
    </recommendedName>
    <alternativeName>
        <fullName evidence="14">NADH dehydrogenase I subunit B</fullName>
    </alternativeName>
    <alternativeName>
        <fullName evidence="14">NDH-1 subunit B</fullName>
    </alternativeName>
</protein>
<dbReference type="GO" id="GO:0048038">
    <property type="term" value="F:quinone binding"/>
    <property type="evidence" value="ECO:0007669"/>
    <property type="project" value="UniProtKB-KW"/>
</dbReference>
<feature type="compositionally biased region" description="Pro residues" evidence="16">
    <location>
        <begin position="291"/>
        <end position="302"/>
    </location>
</feature>
<dbReference type="PRINTS" id="PR01217">
    <property type="entry name" value="PRICHEXTENSN"/>
</dbReference>
<comment type="function">
    <text evidence="12 14">NDH-1 shuttles electrons from NADH, via FMN and iron-sulfur (Fe-S) centers, to quinones in the respiratory chain. The immediate electron acceptor for the enzyme in this species is believed to be a menaquinone. Couples the redox reaction to proton translocation (for every two electrons transferred, four hydrogen ions are translocated across the cytoplasmic membrane), and thus conserves the redox energy in a proton gradient.</text>
</comment>
<dbReference type="GO" id="GO:0015990">
    <property type="term" value="P:electron transport coupled proton transport"/>
    <property type="evidence" value="ECO:0007669"/>
    <property type="project" value="TreeGrafter"/>
</dbReference>
<keyword evidence="9 14" id="KW-0411">Iron-sulfur</keyword>
<dbReference type="Proteomes" id="UP000669179">
    <property type="component" value="Unassembled WGS sequence"/>
</dbReference>
<evidence type="ECO:0000256" key="9">
    <source>
        <dbReference type="ARBA" id="ARBA00023014"/>
    </source>
</evidence>
<evidence type="ECO:0000256" key="12">
    <source>
        <dbReference type="ARBA" id="ARBA00059953"/>
    </source>
</evidence>
<evidence type="ECO:0000313" key="19">
    <source>
        <dbReference type="Proteomes" id="UP000669179"/>
    </source>
</evidence>
<dbReference type="GO" id="GO:0051539">
    <property type="term" value="F:4 iron, 4 sulfur cluster binding"/>
    <property type="evidence" value="ECO:0007669"/>
    <property type="project" value="UniProtKB-KW"/>
</dbReference>
<dbReference type="HAMAP" id="MF_01356">
    <property type="entry name" value="NDH1_NuoB"/>
    <property type="match status" value="1"/>
</dbReference>
<dbReference type="PANTHER" id="PTHR11995:SF33">
    <property type="entry name" value="NADH-QUINONE OXIDOREDUCTASE SUBUNIT B 2"/>
    <property type="match status" value="1"/>
</dbReference>
<dbReference type="NCBIfam" id="NF005012">
    <property type="entry name" value="PRK06411.1"/>
    <property type="match status" value="1"/>
</dbReference>
<organism evidence="18 19">
    <name type="scientific">Actinomadura barringtoniae</name>
    <dbReference type="NCBI Taxonomy" id="1427535"/>
    <lineage>
        <taxon>Bacteria</taxon>
        <taxon>Bacillati</taxon>
        <taxon>Actinomycetota</taxon>
        <taxon>Actinomycetes</taxon>
        <taxon>Streptosporangiales</taxon>
        <taxon>Thermomonosporaceae</taxon>
        <taxon>Actinomadura</taxon>
    </lineage>
</organism>
<dbReference type="Pfam" id="PF01058">
    <property type="entry name" value="Oxidored_q6"/>
    <property type="match status" value="1"/>
</dbReference>
<evidence type="ECO:0000256" key="13">
    <source>
        <dbReference type="ARBA" id="ARBA00062767"/>
    </source>
</evidence>
<dbReference type="EMBL" id="JAGEOJ010000013">
    <property type="protein sequence ID" value="MBO2451378.1"/>
    <property type="molecule type" value="Genomic_DNA"/>
</dbReference>
<evidence type="ECO:0000256" key="3">
    <source>
        <dbReference type="ARBA" id="ARBA00022475"/>
    </source>
</evidence>
<keyword evidence="8 14" id="KW-0408">Iron</keyword>
<feature type="domain" description="NADH:ubiquinone oxidoreductase-like 20kDa subunit" evidence="17">
    <location>
        <begin position="43"/>
        <end position="152"/>
    </location>
</feature>
<keyword evidence="7 14" id="KW-1278">Translocase</keyword>
<dbReference type="GO" id="GO:0005506">
    <property type="term" value="F:iron ion binding"/>
    <property type="evidence" value="ECO:0007669"/>
    <property type="project" value="UniProtKB-UniRule"/>
</dbReference>
<evidence type="ECO:0000256" key="2">
    <source>
        <dbReference type="ARBA" id="ARBA00022448"/>
    </source>
</evidence>
<keyword evidence="3 14" id="KW-1003">Cell membrane</keyword>
<comment type="subcellular location">
    <subcellularLocation>
        <location evidence="14">Cell membrane</location>
        <topology evidence="14">Peripheral membrane protein</topology>
        <orientation evidence="14">Cytoplasmic side</orientation>
    </subcellularLocation>
</comment>
<feature type="compositionally biased region" description="Low complexity" evidence="16">
    <location>
        <begin position="235"/>
        <end position="244"/>
    </location>
</feature>
<evidence type="ECO:0000256" key="8">
    <source>
        <dbReference type="ARBA" id="ARBA00023004"/>
    </source>
</evidence>
<dbReference type="GO" id="GO:0008137">
    <property type="term" value="F:NADH dehydrogenase (ubiquinone) activity"/>
    <property type="evidence" value="ECO:0007669"/>
    <property type="project" value="InterPro"/>
</dbReference>
<dbReference type="Gene3D" id="3.40.50.12280">
    <property type="match status" value="1"/>
</dbReference>